<dbReference type="InterPro" id="IPR038380">
    <property type="entry name" value="Ribosomal_bS21_sf"/>
</dbReference>
<gene>
    <name evidence="5" type="primary">rpsU</name>
    <name evidence="6" type="ORF">GA0061103_1403</name>
</gene>
<evidence type="ECO:0000256" key="1">
    <source>
        <dbReference type="ARBA" id="ARBA00006640"/>
    </source>
</evidence>
<sequence length="79" mass="9432">MQVFVRDNDIDQALRVLKKKMIRDGVFREIKIRSAYLKPSERRALEKAQAIRRQRKLLRKKLQRDGLLPKSNRSRSASR</sequence>
<evidence type="ECO:0000256" key="4">
    <source>
        <dbReference type="ARBA" id="ARBA00035135"/>
    </source>
</evidence>
<dbReference type="GO" id="GO:1990904">
    <property type="term" value="C:ribonucleoprotein complex"/>
    <property type="evidence" value="ECO:0007669"/>
    <property type="project" value="UniProtKB-KW"/>
</dbReference>
<dbReference type="Gene3D" id="1.20.5.1150">
    <property type="entry name" value="Ribosomal protein S8"/>
    <property type="match status" value="1"/>
</dbReference>
<name>A0A1C3U2X5_9HYPH</name>
<keyword evidence="2 5" id="KW-0689">Ribosomal protein</keyword>
<dbReference type="AlphaFoldDB" id="A0A1C3U2X5"/>
<dbReference type="InterPro" id="IPR001911">
    <property type="entry name" value="Ribosomal_bS21"/>
</dbReference>
<comment type="similarity">
    <text evidence="1 5">Belongs to the bacterial ribosomal protein bS21 family.</text>
</comment>
<dbReference type="STRING" id="410764.GA0061103_1403"/>
<evidence type="ECO:0000313" key="7">
    <source>
        <dbReference type="Proteomes" id="UP000199101"/>
    </source>
</evidence>
<accession>A0A1C3U2X5</accession>
<dbReference type="Proteomes" id="UP000199101">
    <property type="component" value="Unassembled WGS sequence"/>
</dbReference>
<dbReference type="EMBL" id="FMAG01000001">
    <property type="protein sequence ID" value="SCB09722.1"/>
    <property type="molecule type" value="Genomic_DNA"/>
</dbReference>
<organism evidence="6 7">
    <name type="scientific">Rhizobium multihospitium</name>
    <dbReference type="NCBI Taxonomy" id="410764"/>
    <lineage>
        <taxon>Bacteria</taxon>
        <taxon>Pseudomonadati</taxon>
        <taxon>Pseudomonadota</taxon>
        <taxon>Alphaproteobacteria</taxon>
        <taxon>Hyphomicrobiales</taxon>
        <taxon>Rhizobiaceae</taxon>
        <taxon>Rhizobium/Agrobacterium group</taxon>
        <taxon>Rhizobium</taxon>
    </lineage>
</organism>
<reference evidence="7" key="1">
    <citation type="submission" date="2016-08" db="EMBL/GenBank/DDBJ databases">
        <authorList>
            <person name="Varghese N."/>
            <person name="Submissions Spin"/>
        </authorList>
    </citation>
    <scope>NUCLEOTIDE SEQUENCE [LARGE SCALE GENOMIC DNA]</scope>
    <source>
        <strain evidence="7">HAMBI 2975</strain>
    </source>
</reference>
<keyword evidence="3 5" id="KW-0687">Ribonucleoprotein</keyword>
<dbReference type="HAMAP" id="MF_00358">
    <property type="entry name" value="Ribosomal_bS21"/>
    <property type="match status" value="1"/>
</dbReference>
<evidence type="ECO:0000256" key="3">
    <source>
        <dbReference type="ARBA" id="ARBA00023274"/>
    </source>
</evidence>
<dbReference type="GO" id="GO:0003735">
    <property type="term" value="F:structural constituent of ribosome"/>
    <property type="evidence" value="ECO:0007669"/>
    <property type="project" value="InterPro"/>
</dbReference>
<dbReference type="GO" id="GO:0005840">
    <property type="term" value="C:ribosome"/>
    <property type="evidence" value="ECO:0007669"/>
    <property type="project" value="UniProtKB-KW"/>
</dbReference>
<dbReference type="Pfam" id="PF01165">
    <property type="entry name" value="Ribosomal_S21"/>
    <property type="match status" value="1"/>
</dbReference>
<evidence type="ECO:0000256" key="2">
    <source>
        <dbReference type="ARBA" id="ARBA00022980"/>
    </source>
</evidence>
<dbReference type="OrthoDB" id="9811907at2"/>
<dbReference type="GO" id="GO:0006412">
    <property type="term" value="P:translation"/>
    <property type="evidence" value="ECO:0007669"/>
    <property type="project" value="UniProtKB-UniRule"/>
</dbReference>
<evidence type="ECO:0000313" key="6">
    <source>
        <dbReference type="EMBL" id="SCB09722.1"/>
    </source>
</evidence>
<keyword evidence="7" id="KW-1185">Reference proteome</keyword>
<evidence type="ECO:0000256" key="5">
    <source>
        <dbReference type="HAMAP-Rule" id="MF_00358"/>
    </source>
</evidence>
<proteinExistence type="inferred from homology"/>
<dbReference type="RefSeq" id="WP_092706552.1">
    <property type="nucleotide sequence ID" value="NZ_FMAG01000001.1"/>
</dbReference>
<protein>
    <recommendedName>
        <fullName evidence="4 5">Small ribosomal subunit protein bS21</fullName>
    </recommendedName>
</protein>
<dbReference type="NCBIfam" id="TIGR00030">
    <property type="entry name" value="S21p"/>
    <property type="match status" value="1"/>
</dbReference>